<dbReference type="InterPro" id="IPR046341">
    <property type="entry name" value="SET_dom_sf"/>
</dbReference>
<dbReference type="Gene3D" id="2.170.270.10">
    <property type="entry name" value="SET domain"/>
    <property type="match status" value="1"/>
</dbReference>
<proteinExistence type="predicted"/>
<comment type="caution">
    <text evidence="2">The sequence shown here is derived from an EMBL/GenBank/DDBJ whole genome shotgun (WGS) entry which is preliminary data.</text>
</comment>
<evidence type="ECO:0000313" key="2">
    <source>
        <dbReference type="EMBL" id="KAJ3739776.1"/>
    </source>
</evidence>
<dbReference type="SMART" id="SM00317">
    <property type="entry name" value="SET"/>
    <property type="match status" value="1"/>
</dbReference>
<organism evidence="2 3">
    <name type="scientific">Lentinula detonsa</name>
    <dbReference type="NCBI Taxonomy" id="2804962"/>
    <lineage>
        <taxon>Eukaryota</taxon>
        <taxon>Fungi</taxon>
        <taxon>Dikarya</taxon>
        <taxon>Basidiomycota</taxon>
        <taxon>Agaricomycotina</taxon>
        <taxon>Agaricomycetes</taxon>
        <taxon>Agaricomycetidae</taxon>
        <taxon>Agaricales</taxon>
        <taxon>Marasmiineae</taxon>
        <taxon>Omphalotaceae</taxon>
        <taxon>Lentinula</taxon>
    </lineage>
</organism>
<gene>
    <name evidence="2" type="ORF">DFH05DRAFT_498206</name>
</gene>
<accession>A0A9W8TTW4</accession>
<dbReference type="Pfam" id="PF00856">
    <property type="entry name" value="SET"/>
    <property type="match status" value="1"/>
</dbReference>
<dbReference type="PANTHER" id="PTHR47332">
    <property type="entry name" value="SET DOMAIN-CONTAINING PROTEIN 5"/>
    <property type="match status" value="1"/>
</dbReference>
<sequence length="477" mass="52815">MKKGFLTTSKAKQQLNKTEIEKKDADSLVADTSASRNLNSGVSPNTPQWTTFSHGLVAEAGLPKGYERSKRIWASEFPDLNDPQAFCYVTLPSVKSGAVLPDNLGNRTECCVSVHVKNLIEKTPGFPSPPLQPTGGKAYEIRDAGAKGLGVFATRLIRAGDIIMDDRPLIFSPSGSTAFLRDQEFIRTLEAYTLGQSKQIVLYEMDQVIKGAFDRMPVEHQKAFMELYNSHKEDGSGEYIGRSRTNGAGIDGKKLRDQGTTGPVGAYSVVCYDYSRMNHCCCPNSVFHWHTDTFTIRVCAIRDIPAGEEISINYCSVLDSAAERAQSLAPYGILSCTCSPSCSDPALAKISDERRARFKKPIVLHPPAGRSGPGATWVQPALTRLRELEEENLQAADEYRRTLYQLVNIYCFLHDVDKVLLYAHKLDAVCRAMDRSKEVDKNLLTRQGVKHTAGWQTGMLNRMQMPGMPMPLMMAFA</sequence>
<dbReference type="SUPFAM" id="SSF82199">
    <property type="entry name" value="SET domain"/>
    <property type="match status" value="1"/>
</dbReference>
<keyword evidence="3" id="KW-1185">Reference proteome</keyword>
<dbReference type="EMBL" id="JANVFU010000017">
    <property type="protein sequence ID" value="KAJ3739776.1"/>
    <property type="molecule type" value="Genomic_DNA"/>
</dbReference>
<protein>
    <recommendedName>
        <fullName evidence="1">SET domain-containing protein</fullName>
    </recommendedName>
</protein>
<dbReference type="Proteomes" id="UP001142393">
    <property type="component" value="Unassembled WGS sequence"/>
</dbReference>
<dbReference type="PANTHER" id="PTHR47332:SF4">
    <property type="entry name" value="SET DOMAIN-CONTAINING PROTEIN 5"/>
    <property type="match status" value="1"/>
</dbReference>
<dbReference type="CDD" id="cd20071">
    <property type="entry name" value="SET_SMYD"/>
    <property type="match status" value="1"/>
</dbReference>
<dbReference type="PROSITE" id="PS50280">
    <property type="entry name" value="SET"/>
    <property type="match status" value="1"/>
</dbReference>
<evidence type="ECO:0000259" key="1">
    <source>
        <dbReference type="PROSITE" id="PS50280"/>
    </source>
</evidence>
<evidence type="ECO:0000313" key="3">
    <source>
        <dbReference type="Proteomes" id="UP001142393"/>
    </source>
</evidence>
<reference evidence="2 3" key="1">
    <citation type="journal article" date="2023" name="Proc. Natl. Acad. Sci. U.S.A.">
        <title>A global phylogenomic analysis of the shiitake genus Lentinula.</title>
        <authorList>
            <person name="Sierra-Patev S."/>
            <person name="Min B."/>
            <person name="Naranjo-Ortiz M."/>
            <person name="Looney B."/>
            <person name="Konkel Z."/>
            <person name="Slot J.C."/>
            <person name="Sakamoto Y."/>
            <person name="Steenwyk J.L."/>
            <person name="Rokas A."/>
            <person name="Carro J."/>
            <person name="Camarero S."/>
            <person name="Ferreira P."/>
            <person name="Molpeceres G."/>
            <person name="Ruiz-Duenas F.J."/>
            <person name="Serrano A."/>
            <person name="Henrissat B."/>
            <person name="Drula E."/>
            <person name="Hughes K.W."/>
            <person name="Mata J.L."/>
            <person name="Ishikawa N.K."/>
            <person name="Vargas-Isla R."/>
            <person name="Ushijima S."/>
            <person name="Smith C.A."/>
            <person name="Donoghue J."/>
            <person name="Ahrendt S."/>
            <person name="Andreopoulos W."/>
            <person name="He G."/>
            <person name="LaButti K."/>
            <person name="Lipzen A."/>
            <person name="Ng V."/>
            <person name="Riley R."/>
            <person name="Sandor L."/>
            <person name="Barry K."/>
            <person name="Martinez A.T."/>
            <person name="Xiao Y."/>
            <person name="Gibbons J.G."/>
            <person name="Terashima K."/>
            <person name="Grigoriev I.V."/>
            <person name="Hibbett D."/>
        </authorList>
    </citation>
    <scope>NUCLEOTIDE SEQUENCE [LARGE SCALE GENOMIC DNA]</scope>
    <source>
        <strain evidence="2 3">TFB7810</strain>
    </source>
</reference>
<dbReference type="InterPro" id="IPR053185">
    <property type="entry name" value="SET_domain_protein"/>
</dbReference>
<feature type="domain" description="SET" evidence="1">
    <location>
        <begin position="137"/>
        <end position="315"/>
    </location>
</feature>
<dbReference type="InterPro" id="IPR001214">
    <property type="entry name" value="SET_dom"/>
</dbReference>
<dbReference type="AlphaFoldDB" id="A0A9W8TTW4"/>
<name>A0A9W8TTW4_9AGAR</name>